<evidence type="ECO:0000256" key="1">
    <source>
        <dbReference type="SAM" id="SignalP"/>
    </source>
</evidence>
<gene>
    <name evidence="3" type="ORF">EOE67_17740</name>
</gene>
<comment type="caution">
    <text evidence="3">The sequence shown here is derived from an EMBL/GenBank/DDBJ whole genome shotgun (WGS) entry which is preliminary data.</text>
</comment>
<keyword evidence="4" id="KW-1185">Reference proteome</keyword>
<feature type="signal peptide" evidence="1">
    <location>
        <begin position="1"/>
        <end position="21"/>
    </location>
</feature>
<dbReference type="Proteomes" id="UP000283077">
    <property type="component" value="Unassembled WGS sequence"/>
</dbReference>
<keyword evidence="1" id="KW-0732">Signal</keyword>
<evidence type="ECO:0000259" key="2">
    <source>
        <dbReference type="Pfam" id="PF18492"/>
    </source>
</evidence>
<reference evidence="3 4" key="1">
    <citation type="submission" date="2019-01" db="EMBL/GenBank/DDBJ databases">
        <authorList>
            <person name="Chen W.-M."/>
        </authorList>
    </citation>
    <scope>NUCLEOTIDE SEQUENCE [LARGE SCALE GENOMIC DNA]</scope>
    <source>
        <strain evidence="3 4">KYPC3</strain>
    </source>
</reference>
<dbReference type="InterPro" id="IPR040536">
    <property type="entry name" value="ASPCH"/>
</dbReference>
<dbReference type="RefSeq" id="WP_127700673.1">
    <property type="nucleotide sequence ID" value="NZ_SACS01000025.1"/>
</dbReference>
<evidence type="ECO:0000313" key="3">
    <source>
        <dbReference type="EMBL" id="RVU33176.1"/>
    </source>
</evidence>
<dbReference type="EMBL" id="SACS01000025">
    <property type="protein sequence ID" value="RVU33176.1"/>
    <property type="molecule type" value="Genomic_DNA"/>
</dbReference>
<name>A0A437QF68_9GAMM</name>
<feature type="chain" id="PRO_5019292352" description="ASP external chaperone domain-containing protein" evidence="1">
    <location>
        <begin position="22"/>
        <end position="165"/>
    </location>
</feature>
<accession>A0A437QF68</accession>
<evidence type="ECO:0000313" key="4">
    <source>
        <dbReference type="Proteomes" id="UP000283077"/>
    </source>
</evidence>
<sequence>MKLSTLLLATLVASTTPLALAQTAESEPQTTFGVYQIQPGLVAVTAQNHTDGQVVENVGAMQVINAQQPAATNTVQTNAVVRNVLSGELAVVTGRISVLSNDAAAVKAAATRLGLKQLHSFNKGQVLVLQASANADLLALTAALKQVAGVSKVKLDVLENKQEAH</sequence>
<proteinExistence type="predicted"/>
<dbReference type="Pfam" id="PF18492">
    <property type="entry name" value="ORF_2_N"/>
    <property type="match status" value="1"/>
</dbReference>
<feature type="domain" description="ASP external chaperone" evidence="2">
    <location>
        <begin position="61"/>
        <end position="162"/>
    </location>
</feature>
<protein>
    <recommendedName>
        <fullName evidence="2">ASP external chaperone domain-containing protein</fullName>
    </recommendedName>
</protein>
<organism evidence="3 4">
    <name type="scientific">Rheinheimera riviphila</name>
    <dbReference type="NCBI Taxonomy" id="1834037"/>
    <lineage>
        <taxon>Bacteria</taxon>
        <taxon>Pseudomonadati</taxon>
        <taxon>Pseudomonadota</taxon>
        <taxon>Gammaproteobacteria</taxon>
        <taxon>Chromatiales</taxon>
        <taxon>Chromatiaceae</taxon>
        <taxon>Rheinheimera</taxon>
    </lineage>
</organism>
<dbReference type="OrthoDB" id="5771018at2"/>
<dbReference type="AlphaFoldDB" id="A0A437QF68"/>